<dbReference type="InterPro" id="IPR025713">
    <property type="entry name" value="MotB-like_N_dom"/>
</dbReference>
<evidence type="ECO:0000256" key="1">
    <source>
        <dbReference type="ARBA" id="ARBA00004162"/>
    </source>
</evidence>
<comment type="caution">
    <text evidence="9">The sequence shown here is derived from an EMBL/GenBank/DDBJ whole genome shotgun (WGS) entry which is preliminary data.</text>
</comment>
<dbReference type="InterPro" id="IPR050330">
    <property type="entry name" value="Bact_OuterMem_StrucFunc"/>
</dbReference>
<keyword evidence="10" id="KW-1185">Reference proteome</keyword>
<feature type="domain" description="OmpA-like" evidence="8">
    <location>
        <begin position="123"/>
        <end position="244"/>
    </location>
</feature>
<gene>
    <name evidence="9" type="ORF">GH808_10075</name>
</gene>
<dbReference type="PANTHER" id="PTHR30329:SF21">
    <property type="entry name" value="LIPOPROTEIN YIAD-RELATED"/>
    <property type="match status" value="1"/>
</dbReference>
<dbReference type="Pfam" id="PF00691">
    <property type="entry name" value="OmpA"/>
    <property type="match status" value="1"/>
</dbReference>
<evidence type="ECO:0000313" key="10">
    <source>
        <dbReference type="Proteomes" id="UP000603234"/>
    </source>
</evidence>
<evidence type="ECO:0000313" key="9">
    <source>
        <dbReference type="EMBL" id="MBC3804776.1"/>
    </source>
</evidence>
<keyword evidence="6 7" id="KW-0472">Membrane</keyword>
<dbReference type="RefSeq" id="WP_186842664.1">
    <property type="nucleotide sequence ID" value="NZ_WJBC01000014.1"/>
</dbReference>
<comment type="similarity">
    <text evidence="2">Belongs to the MotB family.</text>
</comment>
<evidence type="ECO:0000256" key="3">
    <source>
        <dbReference type="ARBA" id="ARBA00022475"/>
    </source>
</evidence>
<evidence type="ECO:0000256" key="2">
    <source>
        <dbReference type="ARBA" id="ARBA00008914"/>
    </source>
</evidence>
<comment type="subcellular location">
    <subcellularLocation>
        <location evidence="1">Cell membrane</location>
        <topology evidence="1">Single-pass membrane protein</topology>
    </subcellularLocation>
</comment>
<sequence length="252" mass="28040">MKRRPEAEKDNSERWMLSYLDFITLLFVFFVLLYSMSNVDAEKYEALAKSMNSALAGDKQSLESGQQGSPEEMLAGLTTTSDGLTVDENGNVVEEDLLDVVNLVNTLIAEKGLQNQVTVNMGDIGVWITFKDYVLFDSGSTAIKPETIGTLTELGGILKTVDNYVRIEGYTDNVPINNNIYNNNWDLSVMRASEVLDLIVTSSGFPPEKISAIGYGEYRPIATNDTDEGRSKNRRVDIVILRTDYNATEEIH</sequence>
<dbReference type="PRINTS" id="PR01023">
    <property type="entry name" value="NAFLGMOTY"/>
</dbReference>
<evidence type="ECO:0000259" key="8">
    <source>
        <dbReference type="PROSITE" id="PS51123"/>
    </source>
</evidence>
<dbReference type="InterPro" id="IPR006665">
    <property type="entry name" value="OmpA-like"/>
</dbReference>
<protein>
    <submittedName>
        <fullName evidence="9">OmpA family protein</fullName>
    </submittedName>
</protein>
<accession>A0ABR6WWC0</accession>
<evidence type="ECO:0000256" key="6">
    <source>
        <dbReference type="ARBA" id="ARBA00023136"/>
    </source>
</evidence>
<evidence type="ECO:0000256" key="4">
    <source>
        <dbReference type="ARBA" id="ARBA00022692"/>
    </source>
</evidence>
<dbReference type="Gene3D" id="3.30.1330.60">
    <property type="entry name" value="OmpA-like domain"/>
    <property type="match status" value="1"/>
</dbReference>
<organism evidence="9 10">
    <name type="scientific">Acetobacterium fimetarium</name>
    <dbReference type="NCBI Taxonomy" id="52691"/>
    <lineage>
        <taxon>Bacteria</taxon>
        <taxon>Bacillati</taxon>
        <taxon>Bacillota</taxon>
        <taxon>Clostridia</taxon>
        <taxon>Eubacteriales</taxon>
        <taxon>Eubacteriaceae</taxon>
        <taxon>Acetobacterium</taxon>
    </lineage>
</organism>
<keyword evidence="4" id="KW-0812">Transmembrane</keyword>
<evidence type="ECO:0000256" key="5">
    <source>
        <dbReference type="ARBA" id="ARBA00022989"/>
    </source>
</evidence>
<dbReference type="PROSITE" id="PS51123">
    <property type="entry name" value="OMPA_2"/>
    <property type="match status" value="1"/>
</dbReference>
<keyword evidence="5" id="KW-1133">Transmembrane helix</keyword>
<dbReference type="Pfam" id="PF13677">
    <property type="entry name" value="MotB_plug"/>
    <property type="match status" value="1"/>
</dbReference>
<reference evidence="9 10" key="1">
    <citation type="journal article" date="2020" name="mSystems">
        <title>Defining Genomic and Predicted Metabolic Features of the Acetobacterium Genus.</title>
        <authorList>
            <person name="Ross D.E."/>
            <person name="Marshall C.W."/>
            <person name="Gulliver D."/>
            <person name="May H.D."/>
            <person name="Norman R.S."/>
        </authorList>
    </citation>
    <scope>NUCLEOTIDE SEQUENCE [LARGE SCALE GENOMIC DNA]</scope>
    <source>
        <strain evidence="9 10">DSM 8238</strain>
    </source>
</reference>
<dbReference type="PANTHER" id="PTHR30329">
    <property type="entry name" value="STATOR ELEMENT OF FLAGELLAR MOTOR COMPLEX"/>
    <property type="match status" value="1"/>
</dbReference>
<dbReference type="CDD" id="cd07185">
    <property type="entry name" value="OmpA_C-like"/>
    <property type="match status" value="1"/>
</dbReference>
<dbReference type="EMBL" id="WJBC01000014">
    <property type="protein sequence ID" value="MBC3804776.1"/>
    <property type="molecule type" value="Genomic_DNA"/>
</dbReference>
<keyword evidence="3" id="KW-1003">Cell membrane</keyword>
<proteinExistence type="inferred from homology"/>
<dbReference type="Proteomes" id="UP000603234">
    <property type="component" value="Unassembled WGS sequence"/>
</dbReference>
<dbReference type="SUPFAM" id="SSF103088">
    <property type="entry name" value="OmpA-like"/>
    <property type="match status" value="1"/>
</dbReference>
<dbReference type="InterPro" id="IPR036737">
    <property type="entry name" value="OmpA-like_sf"/>
</dbReference>
<evidence type="ECO:0000256" key="7">
    <source>
        <dbReference type="PROSITE-ProRule" id="PRU00473"/>
    </source>
</evidence>
<name>A0ABR6WWC0_9FIRM</name>